<dbReference type="InterPro" id="IPR003593">
    <property type="entry name" value="AAA+_ATPase"/>
</dbReference>
<evidence type="ECO:0000256" key="3">
    <source>
        <dbReference type="ARBA" id="ARBA00022840"/>
    </source>
</evidence>
<dbReference type="GO" id="GO:0005524">
    <property type="term" value="F:ATP binding"/>
    <property type="evidence" value="ECO:0007669"/>
    <property type="project" value="UniProtKB-KW"/>
</dbReference>
<dbReference type="PANTHER" id="PTHR45772:SF10">
    <property type="entry name" value="LIPOPOLYSACCHARIDE EXPORT SYSTEM ATP-BINDING PROTEIN LPTB"/>
    <property type="match status" value="1"/>
</dbReference>
<keyword evidence="3 5" id="KW-0067">ATP-binding</keyword>
<dbReference type="PROSITE" id="PS50893">
    <property type="entry name" value="ABC_TRANSPORTER_2"/>
    <property type="match status" value="1"/>
</dbReference>
<evidence type="ECO:0000313" key="5">
    <source>
        <dbReference type="EMBL" id="HHF98976.1"/>
    </source>
</evidence>
<accession>A0A7V5I0Q8</accession>
<dbReference type="PANTHER" id="PTHR45772">
    <property type="entry name" value="CONSERVED COMPONENT OF ABC TRANSPORTER FOR NATURAL AMINO ACIDS-RELATED"/>
    <property type="match status" value="1"/>
</dbReference>
<dbReference type="GO" id="GO:0005886">
    <property type="term" value="C:plasma membrane"/>
    <property type="evidence" value="ECO:0007669"/>
    <property type="project" value="TreeGrafter"/>
</dbReference>
<dbReference type="InterPro" id="IPR027417">
    <property type="entry name" value="P-loop_NTPase"/>
</dbReference>
<dbReference type="PROSITE" id="PS00211">
    <property type="entry name" value="ABC_TRANSPORTER_1"/>
    <property type="match status" value="1"/>
</dbReference>
<organism evidence="5">
    <name type="scientific">Aerophobetes bacterium</name>
    <dbReference type="NCBI Taxonomy" id="2030807"/>
    <lineage>
        <taxon>Bacteria</taxon>
        <taxon>Candidatus Aerophobota</taxon>
    </lineage>
</organism>
<dbReference type="InterPro" id="IPR017871">
    <property type="entry name" value="ABC_transporter-like_CS"/>
</dbReference>
<name>A0A7V5I0Q8_UNCAE</name>
<dbReference type="GO" id="GO:0016887">
    <property type="term" value="F:ATP hydrolysis activity"/>
    <property type="evidence" value="ECO:0007669"/>
    <property type="project" value="InterPro"/>
</dbReference>
<evidence type="ECO:0000256" key="1">
    <source>
        <dbReference type="ARBA" id="ARBA00022448"/>
    </source>
</evidence>
<dbReference type="InterPro" id="IPR003439">
    <property type="entry name" value="ABC_transporter-like_ATP-bd"/>
</dbReference>
<protein>
    <submittedName>
        <fullName evidence="5">ATP-binding cassette domain-containing protein</fullName>
    </submittedName>
</protein>
<keyword evidence="1" id="KW-0813">Transport</keyword>
<dbReference type="SUPFAM" id="SSF52540">
    <property type="entry name" value="P-loop containing nucleoside triphosphate hydrolases"/>
    <property type="match status" value="1"/>
</dbReference>
<keyword evidence="2" id="KW-0547">Nucleotide-binding</keyword>
<dbReference type="EMBL" id="DRTT01000158">
    <property type="protein sequence ID" value="HHF98976.1"/>
    <property type="molecule type" value="Genomic_DNA"/>
</dbReference>
<dbReference type="InterPro" id="IPR051120">
    <property type="entry name" value="ABC_AA/LPS_Transport"/>
</dbReference>
<sequence>MDPLLEVIDLTIVPSGNSQPIVEEISFKVYPGKIHALMGPNGSGKSSIAYSIMGLKQYFPTKGKILFQKEDITNLNVTERARRGITLAWQEPVRFEGISVRDYIMAGLKAKGKGEEKVKEVLELVGLPPEEYIERKVDDSLSGGERKRIELAAVVALEPKLLILDEPDSGLDIVVYNELYELLDAIRNQTRSSILLITHREEAGEVADEGTLIWKGKVRAKGSFKDIMEKYCEFAERKVKCKKISCPTK</sequence>
<dbReference type="Gene3D" id="3.40.50.300">
    <property type="entry name" value="P-loop containing nucleotide triphosphate hydrolases"/>
    <property type="match status" value="1"/>
</dbReference>
<evidence type="ECO:0000259" key="4">
    <source>
        <dbReference type="PROSITE" id="PS50893"/>
    </source>
</evidence>
<gene>
    <name evidence="5" type="ORF">ENL39_05780</name>
</gene>
<evidence type="ECO:0000256" key="2">
    <source>
        <dbReference type="ARBA" id="ARBA00022741"/>
    </source>
</evidence>
<dbReference type="Proteomes" id="UP000886070">
    <property type="component" value="Unassembled WGS sequence"/>
</dbReference>
<comment type="caution">
    <text evidence="5">The sequence shown here is derived from an EMBL/GenBank/DDBJ whole genome shotgun (WGS) entry which is preliminary data.</text>
</comment>
<dbReference type="AlphaFoldDB" id="A0A7V5I0Q8"/>
<reference evidence="5" key="1">
    <citation type="journal article" date="2020" name="mSystems">
        <title>Genome- and Community-Level Interaction Insights into Carbon Utilization and Element Cycling Functions of Hydrothermarchaeota in Hydrothermal Sediment.</title>
        <authorList>
            <person name="Zhou Z."/>
            <person name="Liu Y."/>
            <person name="Xu W."/>
            <person name="Pan J."/>
            <person name="Luo Z.H."/>
            <person name="Li M."/>
        </authorList>
    </citation>
    <scope>NUCLEOTIDE SEQUENCE [LARGE SCALE GENOMIC DNA]</scope>
    <source>
        <strain evidence="5">HyVt-92</strain>
    </source>
</reference>
<dbReference type="SMART" id="SM00382">
    <property type="entry name" value="AAA"/>
    <property type="match status" value="1"/>
</dbReference>
<proteinExistence type="predicted"/>
<feature type="domain" description="ABC transporter" evidence="4">
    <location>
        <begin position="5"/>
        <end position="240"/>
    </location>
</feature>
<dbReference type="Pfam" id="PF00005">
    <property type="entry name" value="ABC_tran"/>
    <property type="match status" value="1"/>
</dbReference>